<keyword evidence="1" id="KW-0812">Transmembrane</keyword>
<gene>
    <name evidence="2" type="ORF">AB4874_11785</name>
</gene>
<reference evidence="2 3" key="1">
    <citation type="journal article" date="2011" name="Int. J. Syst. Evol. Microbiol.">
        <title>Zhongshania antarctica gen. nov., sp. nov. and Zhongshania guokunii sp. nov., gammaproteobacteria respectively isolated from coastal attached (fast) ice and surface seawater of the Antarctic.</title>
        <authorList>
            <person name="Li H.J."/>
            <person name="Zhang X.Y."/>
            <person name="Chen C.X."/>
            <person name="Zhang Y.J."/>
            <person name="Gao Z.M."/>
            <person name="Yu Y."/>
            <person name="Chen X.L."/>
            <person name="Chen B."/>
            <person name="Zhang Y.Z."/>
        </authorList>
    </citation>
    <scope>NUCLEOTIDE SEQUENCE [LARGE SCALE GENOMIC DNA]</scope>
    <source>
        <strain evidence="2 3">15-R06ZXC-3</strain>
    </source>
</reference>
<dbReference type="RefSeq" id="WP_368392203.1">
    <property type="nucleotide sequence ID" value="NZ_JBFRYC010000006.1"/>
</dbReference>
<feature type="transmembrane region" description="Helical" evidence="1">
    <location>
        <begin position="20"/>
        <end position="38"/>
    </location>
</feature>
<comment type="caution">
    <text evidence="2">The sequence shown here is derived from an EMBL/GenBank/DDBJ whole genome shotgun (WGS) entry which is preliminary data.</text>
</comment>
<proteinExistence type="predicted"/>
<dbReference type="Proteomes" id="UP001557465">
    <property type="component" value="Unassembled WGS sequence"/>
</dbReference>
<organism evidence="2 3">
    <name type="scientific">Thioclava arctica</name>
    <dbReference type="NCBI Taxonomy" id="3238301"/>
    <lineage>
        <taxon>Bacteria</taxon>
        <taxon>Pseudomonadati</taxon>
        <taxon>Pseudomonadota</taxon>
        <taxon>Alphaproteobacteria</taxon>
        <taxon>Rhodobacterales</taxon>
        <taxon>Paracoccaceae</taxon>
        <taxon>Thioclava</taxon>
    </lineage>
</organism>
<keyword evidence="1" id="KW-1133">Transmembrane helix</keyword>
<accession>A0ABV3TM30</accession>
<evidence type="ECO:0000256" key="1">
    <source>
        <dbReference type="SAM" id="Phobius"/>
    </source>
</evidence>
<evidence type="ECO:0000313" key="2">
    <source>
        <dbReference type="EMBL" id="MEX1662320.1"/>
    </source>
</evidence>
<keyword evidence="1" id="KW-0472">Membrane</keyword>
<evidence type="ECO:0000313" key="3">
    <source>
        <dbReference type="Proteomes" id="UP001557465"/>
    </source>
</evidence>
<name>A0ABV3TM30_9RHOB</name>
<protein>
    <submittedName>
        <fullName evidence="2">Uncharacterized protein</fullName>
    </submittedName>
</protein>
<sequence>MNMTWLMRMARWVRHPPSMLQVKIVAAVIFAVIAIVVIDKLGYWPEWARLNPKAMRAIRP</sequence>
<keyword evidence="3" id="KW-1185">Reference proteome</keyword>
<dbReference type="EMBL" id="JBFRYC010000006">
    <property type="protein sequence ID" value="MEX1662320.1"/>
    <property type="molecule type" value="Genomic_DNA"/>
</dbReference>